<keyword evidence="2" id="KW-1185">Reference proteome</keyword>
<comment type="caution">
    <text evidence="1">The sequence shown here is derived from an EMBL/GenBank/DDBJ whole genome shotgun (WGS) entry which is preliminary data.</text>
</comment>
<dbReference type="EMBL" id="LNKA01000009">
    <property type="protein sequence ID" value="KTC65139.1"/>
    <property type="molecule type" value="Genomic_DNA"/>
</dbReference>
<protein>
    <submittedName>
        <fullName evidence="1">Uncharacterized protein</fullName>
    </submittedName>
</protein>
<dbReference type="OrthoDB" id="5801740at2"/>
<dbReference type="Proteomes" id="UP000054859">
    <property type="component" value="Unassembled WGS sequence"/>
</dbReference>
<accession>A0A0W0R210</accession>
<reference evidence="1 2" key="1">
    <citation type="submission" date="2015-11" db="EMBL/GenBank/DDBJ databases">
        <title>Identification of large and diverse effector repertoires of 38 Legionella species.</title>
        <authorList>
            <person name="Burstein D."/>
            <person name="Amaro F."/>
            <person name="Zusman T."/>
            <person name="Lifshitz Z."/>
            <person name="Cohen O."/>
            <person name="Gilbert J.A."/>
            <person name="Pupko T."/>
            <person name="Shuman H.A."/>
            <person name="Segal G."/>
        </authorList>
    </citation>
    <scope>NUCLEOTIDE SEQUENCE [LARGE SCALE GENOMIC DNA]</scope>
    <source>
        <strain evidence="1 2">1762-AUS-E</strain>
    </source>
</reference>
<gene>
    <name evidence="1" type="ORF">Lade_1512</name>
</gene>
<dbReference type="AlphaFoldDB" id="A0A0W0R210"/>
<name>A0A0W0R210_9GAMM</name>
<evidence type="ECO:0000313" key="2">
    <source>
        <dbReference type="Proteomes" id="UP000054859"/>
    </source>
</evidence>
<sequence>MTIFDDGDVIRGVGFVAVYSAYLEDEIAELIELTTNITPLRTGIHQLNLTDQAKHLSKALKKLFEETHHWIGKEEEQTQTAHILKVVGKITPERNQAIHSQLISNQAGIITQKNRRLNTECQIQSSDVYDLANYILDLTSEVRRLQFTIRRLAKHFINNN</sequence>
<proteinExistence type="predicted"/>
<dbReference type="RefSeq" id="WP_058462594.1">
    <property type="nucleotide sequence ID" value="NZ_CAAAHS010000015.1"/>
</dbReference>
<organism evidence="1 2">
    <name type="scientific">Legionella adelaidensis</name>
    <dbReference type="NCBI Taxonomy" id="45056"/>
    <lineage>
        <taxon>Bacteria</taxon>
        <taxon>Pseudomonadati</taxon>
        <taxon>Pseudomonadota</taxon>
        <taxon>Gammaproteobacteria</taxon>
        <taxon>Legionellales</taxon>
        <taxon>Legionellaceae</taxon>
        <taxon>Legionella</taxon>
    </lineage>
</organism>
<evidence type="ECO:0000313" key="1">
    <source>
        <dbReference type="EMBL" id="KTC65139.1"/>
    </source>
</evidence>
<dbReference type="PATRIC" id="fig|45056.6.peg.1562"/>